<dbReference type="InterPro" id="IPR036259">
    <property type="entry name" value="MFS_trans_sf"/>
</dbReference>
<dbReference type="PANTHER" id="PTHR23514">
    <property type="entry name" value="BYPASS OF STOP CODON PROTEIN 6"/>
    <property type="match status" value="1"/>
</dbReference>
<organism evidence="5 6">
    <name type="scientific">Apiospora arundinis</name>
    <dbReference type="NCBI Taxonomy" id="335852"/>
    <lineage>
        <taxon>Eukaryota</taxon>
        <taxon>Fungi</taxon>
        <taxon>Dikarya</taxon>
        <taxon>Ascomycota</taxon>
        <taxon>Pezizomycotina</taxon>
        <taxon>Sordariomycetes</taxon>
        <taxon>Xylariomycetidae</taxon>
        <taxon>Amphisphaeriales</taxon>
        <taxon>Apiosporaceae</taxon>
        <taxon>Apiospora</taxon>
    </lineage>
</organism>
<dbReference type="InterPro" id="IPR051788">
    <property type="entry name" value="MFS_Transporter"/>
</dbReference>
<evidence type="ECO:0000313" key="6">
    <source>
        <dbReference type="Proteomes" id="UP001390339"/>
    </source>
</evidence>
<evidence type="ECO:0000313" key="5">
    <source>
        <dbReference type="EMBL" id="KAK8877108.1"/>
    </source>
</evidence>
<dbReference type="EMBL" id="JAPCWZ010000002">
    <property type="protein sequence ID" value="KAK8877108.1"/>
    <property type="molecule type" value="Genomic_DNA"/>
</dbReference>
<evidence type="ECO:0000256" key="4">
    <source>
        <dbReference type="ARBA" id="ARBA00023136"/>
    </source>
</evidence>
<reference evidence="5 6" key="1">
    <citation type="journal article" date="2024" name="IMA Fungus">
        <title>Apiospora arundinis, a panoply of carbohydrate-active enzymes and secondary metabolites.</title>
        <authorList>
            <person name="Sorensen T."/>
            <person name="Petersen C."/>
            <person name="Muurmann A.T."/>
            <person name="Christiansen J.V."/>
            <person name="Brundto M.L."/>
            <person name="Overgaard C.K."/>
            <person name="Boysen A.T."/>
            <person name="Wollenberg R.D."/>
            <person name="Larsen T.O."/>
            <person name="Sorensen J.L."/>
            <person name="Nielsen K.L."/>
            <person name="Sondergaard T.E."/>
        </authorList>
    </citation>
    <scope>NUCLEOTIDE SEQUENCE [LARGE SCALE GENOMIC DNA]</scope>
    <source>
        <strain evidence="5 6">AAU 773</strain>
    </source>
</reference>
<accession>A0ABR2JH00</accession>
<proteinExistence type="predicted"/>
<keyword evidence="6" id="KW-1185">Reference proteome</keyword>
<keyword evidence="4" id="KW-0472">Membrane</keyword>
<evidence type="ECO:0000256" key="2">
    <source>
        <dbReference type="ARBA" id="ARBA00022692"/>
    </source>
</evidence>
<keyword evidence="3" id="KW-1133">Transmembrane helix</keyword>
<evidence type="ECO:0000256" key="3">
    <source>
        <dbReference type="ARBA" id="ARBA00022989"/>
    </source>
</evidence>
<dbReference type="SUPFAM" id="SSF103473">
    <property type="entry name" value="MFS general substrate transporter"/>
    <property type="match status" value="1"/>
</dbReference>
<gene>
    <name evidence="5" type="ORF">PGQ11_002054</name>
</gene>
<comment type="caution">
    <text evidence="5">The sequence shown here is derived from an EMBL/GenBank/DDBJ whole genome shotgun (WGS) entry which is preliminary data.</text>
</comment>
<name>A0ABR2JH00_9PEZI</name>
<keyword evidence="2" id="KW-0812">Transmembrane</keyword>
<dbReference type="PANTHER" id="PTHR23514:SF16">
    <property type="entry name" value="TRANSPORTER, PUTATIVE (AFU_ORTHOLOGUE AFUA_2G17270)-RELATED"/>
    <property type="match status" value="1"/>
</dbReference>
<sequence>MATKTESISIADLELQHRGGDLRDPEEPVAAASTKVHHTVVSHLQAAAVPRFKLLVAGFSLFCAGANDGTLGPLIPYIINTFHIGTGEVAIIYGTKFTGWFVAAATNPVLTVHLTLGQLLAVGAALQLLAQCLRP</sequence>
<evidence type="ECO:0000256" key="1">
    <source>
        <dbReference type="ARBA" id="ARBA00004141"/>
    </source>
</evidence>
<protein>
    <submittedName>
        <fullName evidence="5">MFS general substrate transporter</fullName>
    </submittedName>
</protein>
<comment type="subcellular location">
    <subcellularLocation>
        <location evidence="1">Membrane</location>
        <topology evidence="1">Multi-pass membrane protein</topology>
    </subcellularLocation>
</comment>
<dbReference type="Proteomes" id="UP001390339">
    <property type="component" value="Unassembled WGS sequence"/>
</dbReference>